<gene>
    <name evidence="2" type="ORF">F2Q69_00028699</name>
</gene>
<comment type="caution">
    <text evidence="2">The sequence shown here is derived from an EMBL/GenBank/DDBJ whole genome shotgun (WGS) entry which is preliminary data.</text>
</comment>
<evidence type="ECO:0000313" key="2">
    <source>
        <dbReference type="EMBL" id="KAF3589434.1"/>
    </source>
</evidence>
<dbReference type="AlphaFoldDB" id="A0A8S9SC19"/>
<feature type="region of interest" description="Disordered" evidence="1">
    <location>
        <begin position="49"/>
        <end position="78"/>
    </location>
</feature>
<organism evidence="2 3">
    <name type="scientific">Brassica cretica</name>
    <name type="common">Mustard</name>
    <dbReference type="NCBI Taxonomy" id="69181"/>
    <lineage>
        <taxon>Eukaryota</taxon>
        <taxon>Viridiplantae</taxon>
        <taxon>Streptophyta</taxon>
        <taxon>Embryophyta</taxon>
        <taxon>Tracheophyta</taxon>
        <taxon>Spermatophyta</taxon>
        <taxon>Magnoliopsida</taxon>
        <taxon>eudicotyledons</taxon>
        <taxon>Gunneridae</taxon>
        <taxon>Pentapetalae</taxon>
        <taxon>rosids</taxon>
        <taxon>malvids</taxon>
        <taxon>Brassicales</taxon>
        <taxon>Brassicaceae</taxon>
        <taxon>Brassiceae</taxon>
        <taxon>Brassica</taxon>
    </lineage>
</organism>
<sequence length="99" mass="11066">MLTSRGNMRINKTTQPVDFITPSTHGLHQCCKDMSTLSIDASSMGTCSGGSEHCPHRSFAQPSWSKKPDRNQKYVDDSSPGTVRLRHFIYGNLTMTFRS</sequence>
<name>A0A8S9SC19_BRACR</name>
<dbReference type="Proteomes" id="UP000712600">
    <property type="component" value="Unassembled WGS sequence"/>
</dbReference>
<protein>
    <submittedName>
        <fullName evidence="2">Uncharacterized protein</fullName>
    </submittedName>
</protein>
<feature type="compositionally biased region" description="Basic and acidic residues" evidence="1">
    <location>
        <begin position="66"/>
        <end position="76"/>
    </location>
</feature>
<dbReference type="EMBL" id="QGKX02000088">
    <property type="protein sequence ID" value="KAF3589434.1"/>
    <property type="molecule type" value="Genomic_DNA"/>
</dbReference>
<accession>A0A8S9SC19</accession>
<reference evidence="2" key="1">
    <citation type="submission" date="2019-12" db="EMBL/GenBank/DDBJ databases">
        <title>Genome sequencing and annotation of Brassica cretica.</title>
        <authorList>
            <person name="Studholme D.J."/>
            <person name="Sarris P."/>
        </authorList>
    </citation>
    <scope>NUCLEOTIDE SEQUENCE</scope>
    <source>
        <strain evidence="2">PFS-109/04</strain>
        <tissue evidence="2">Leaf</tissue>
    </source>
</reference>
<proteinExistence type="predicted"/>
<evidence type="ECO:0000313" key="3">
    <source>
        <dbReference type="Proteomes" id="UP000712600"/>
    </source>
</evidence>
<evidence type="ECO:0000256" key="1">
    <source>
        <dbReference type="SAM" id="MobiDB-lite"/>
    </source>
</evidence>